<dbReference type="RefSeq" id="WP_344801266.1">
    <property type="nucleotide sequence ID" value="NZ_BAABAB010000003.1"/>
</dbReference>
<name>A0ABP6ZCL3_9ACTN</name>
<keyword evidence="2" id="KW-1185">Reference proteome</keyword>
<dbReference type="Proteomes" id="UP001501490">
    <property type="component" value="Unassembled WGS sequence"/>
</dbReference>
<keyword evidence="1" id="KW-0413">Isomerase</keyword>
<dbReference type="InterPro" id="IPR017517">
    <property type="entry name" value="Maleyloyr_isom"/>
</dbReference>
<dbReference type="InterPro" id="IPR034660">
    <property type="entry name" value="DinB/YfiT-like"/>
</dbReference>
<comment type="caution">
    <text evidence="1">The sequence shown here is derived from an EMBL/GenBank/DDBJ whole genome shotgun (WGS) entry which is preliminary data.</text>
</comment>
<organism evidence="1 2">
    <name type="scientific">Microlunatus ginsengisoli</name>
    <dbReference type="NCBI Taxonomy" id="363863"/>
    <lineage>
        <taxon>Bacteria</taxon>
        <taxon>Bacillati</taxon>
        <taxon>Actinomycetota</taxon>
        <taxon>Actinomycetes</taxon>
        <taxon>Propionibacteriales</taxon>
        <taxon>Propionibacteriaceae</taxon>
        <taxon>Microlunatus</taxon>
    </lineage>
</organism>
<dbReference type="InterPro" id="IPR017520">
    <property type="entry name" value="CHP03086"/>
</dbReference>
<dbReference type="NCBIfam" id="TIGR03086">
    <property type="entry name" value="TIGR03086 family metal-binding protein"/>
    <property type="match status" value="1"/>
</dbReference>
<evidence type="ECO:0000313" key="2">
    <source>
        <dbReference type="Proteomes" id="UP001501490"/>
    </source>
</evidence>
<evidence type="ECO:0000313" key="1">
    <source>
        <dbReference type="EMBL" id="GAA3604388.1"/>
    </source>
</evidence>
<dbReference type="GO" id="GO:0016853">
    <property type="term" value="F:isomerase activity"/>
    <property type="evidence" value="ECO:0007669"/>
    <property type="project" value="UniProtKB-KW"/>
</dbReference>
<dbReference type="SUPFAM" id="SSF109854">
    <property type="entry name" value="DinB/YfiT-like putative metalloenzymes"/>
    <property type="match status" value="1"/>
</dbReference>
<protein>
    <submittedName>
        <fullName evidence="1">Maleylpyruvate isomerase family mycothiol-dependent enzyme</fullName>
    </submittedName>
</protein>
<reference evidence="2" key="1">
    <citation type="journal article" date="2019" name="Int. J. Syst. Evol. Microbiol.">
        <title>The Global Catalogue of Microorganisms (GCM) 10K type strain sequencing project: providing services to taxonomists for standard genome sequencing and annotation.</title>
        <authorList>
            <consortium name="The Broad Institute Genomics Platform"/>
            <consortium name="The Broad Institute Genome Sequencing Center for Infectious Disease"/>
            <person name="Wu L."/>
            <person name="Ma J."/>
        </authorList>
    </citation>
    <scope>NUCLEOTIDE SEQUENCE [LARGE SCALE GENOMIC DNA]</scope>
    <source>
        <strain evidence="2">JCM 16929</strain>
    </source>
</reference>
<dbReference type="NCBIfam" id="TIGR03083">
    <property type="entry name" value="maleylpyruvate isomerase family mycothiol-dependent enzyme"/>
    <property type="match status" value="1"/>
</dbReference>
<dbReference type="EMBL" id="BAABAB010000003">
    <property type="protein sequence ID" value="GAA3604388.1"/>
    <property type="molecule type" value="Genomic_DNA"/>
</dbReference>
<proteinExistence type="predicted"/>
<gene>
    <name evidence="1" type="ORF">GCM10022236_02700</name>
</gene>
<sequence>MTPAEHHAAVAAGFTRRVDGVRDWQAPAPVDGWVARDVVGHLVGWLPGFLAGGGILLDTDGPQVEDDPAGAWHAHVTAVQALLDGPESEQEFSHPQVGTHRLGSAIDMFYTTDVFLHTWDLARATGQDDTLDPAFAAEVLAGMEPIEEMLRQSGQYGPKVPVAEDAPVQDRLMGFIGRDPAWGR</sequence>
<accession>A0ABP6ZCL3</accession>